<dbReference type="Proteomes" id="UP000447434">
    <property type="component" value="Chromosome 10"/>
</dbReference>
<dbReference type="PANTHER" id="PTHR44259">
    <property type="entry name" value="OS07G0183000 PROTEIN-RELATED"/>
    <property type="match status" value="1"/>
</dbReference>
<dbReference type="CDD" id="cd09917">
    <property type="entry name" value="F-box_SF"/>
    <property type="match status" value="1"/>
</dbReference>
<dbReference type="InterPro" id="IPR036047">
    <property type="entry name" value="F-box-like_dom_sf"/>
</dbReference>
<dbReference type="SUPFAM" id="SSF81383">
    <property type="entry name" value="F-box domain"/>
    <property type="match status" value="1"/>
</dbReference>
<dbReference type="SMART" id="SM00256">
    <property type="entry name" value="FBOX"/>
    <property type="match status" value="1"/>
</dbReference>
<name>A0A6A4PUC7_LUPAL</name>
<dbReference type="PANTHER" id="PTHR44259:SF93">
    <property type="entry name" value="PROTEIN, PUTATIVE (DUF295)-RELATED"/>
    <property type="match status" value="1"/>
</dbReference>
<accession>A0A6A4PUC7</accession>
<dbReference type="Pfam" id="PF12937">
    <property type="entry name" value="F-box-like"/>
    <property type="match status" value="1"/>
</dbReference>
<dbReference type="AlphaFoldDB" id="A0A6A4PUC7"/>
<protein>
    <submittedName>
        <fullName evidence="2">Putative F-box domain-containing protein</fullName>
    </submittedName>
</protein>
<dbReference type="InterPro" id="IPR050942">
    <property type="entry name" value="F-box_BR-signaling"/>
</dbReference>
<dbReference type="OrthoDB" id="1372085at2759"/>
<gene>
    <name evidence="2" type="ORF">Lalb_Chr10g0091511</name>
</gene>
<evidence type="ECO:0000259" key="1">
    <source>
        <dbReference type="SMART" id="SM00256"/>
    </source>
</evidence>
<dbReference type="EMBL" id="WOCE01000010">
    <property type="protein sequence ID" value="KAE9604906.1"/>
    <property type="molecule type" value="Genomic_DNA"/>
</dbReference>
<proteinExistence type="predicted"/>
<evidence type="ECO:0000313" key="3">
    <source>
        <dbReference type="Proteomes" id="UP000447434"/>
    </source>
</evidence>
<dbReference type="Gene3D" id="1.20.1280.50">
    <property type="match status" value="1"/>
</dbReference>
<evidence type="ECO:0000313" key="2">
    <source>
        <dbReference type="EMBL" id="KAE9604906.1"/>
    </source>
</evidence>
<dbReference type="InterPro" id="IPR001810">
    <property type="entry name" value="F-box_dom"/>
</dbReference>
<feature type="domain" description="F-box" evidence="1">
    <location>
        <begin position="13"/>
        <end position="53"/>
    </location>
</feature>
<sequence length="436" mass="50630">MTSPTESSQWPLLPEDLLHEITKRLLKPSDYVRFGAVCKGWHSFAHKSYKQKHLLHVHQNFPLLLIPTEDQEGRSLYNITEGMVYHQFQLNLPNKRCCGSSYGWLFFVDKVTKSTLELILINPFLGDSKTIKLPPISLNNDDIHDMIDHYEVYKVILSKDPYVSPHDYEVAALYGSLAKLTHYKCGDKYWSYAKKAIGTTLVDVIFYKDLLLTIDRYDWIINFTLEPKARIQRTNCSLWYLKWNTIKKKRPSTIHNYAGNAYFVENSNGDLLLARRCYWDEDLIQAREIALQLNAARIQDIAEGGSEIAFLEEYKKIKESMYMKDEDPKLTVKFEVYRLSFSSDGKRLNKKIRIKTLGGEILFLGDNNSVSVSVSKYPKLHPNSIYYTDDYVHHHNLPFGSIDNGIFDVENESFDKHYFPSFSIKDLPPPIFVVPK</sequence>
<reference evidence="3" key="1">
    <citation type="journal article" date="2020" name="Nat. Commun.">
        <title>Genome sequence of the cluster root forming white lupin.</title>
        <authorList>
            <person name="Hufnagel B."/>
            <person name="Marques A."/>
            <person name="Soriano A."/>
            <person name="Marques L."/>
            <person name="Divol F."/>
            <person name="Doumas P."/>
            <person name="Sallet E."/>
            <person name="Mancinotti D."/>
            <person name="Carrere S."/>
            <person name="Marande W."/>
            <person name="Arribat S."/>
            <person name="Keller J."/>
            <person name="Huneau C."/>
            <person name="Blein T."/>
            <person name="Aime D."/>
            <person name="Laguerre M."/>
            <person name="Taylor J."/>
            <person name="Schubert V."/>
            <person name="Nelson M."/>
            <person name="Geu-Flores F."/>
            <person name="Crespi M."/>
            <person name="Gallardo-Guerrero K."/>
            <person name="Delaux P.-M."/>
            <person name="Salse J."/>
            <person name="Berges H."/>
            <person name="Guyot R."/>
            <person name="Gouzy J."/>
            <person name="Peret B."/>
        </authorList>
    </citation>
    <scope>NUCLEOTIDE SEQUENCE [LARGE SCALE GENOMIC DNA]</scope>
    <source>
        <strain evidence="3">cv. Amiga</strain>
    </source>
</reference>
<dbReference type="Pfam" id="PF03478">
    <property type="entry name" value="Beta-prop_KIB1-4"/>
    <property type="match status" value="1"/>
</dbReference>
<comment type="caution">
    <text evidence="2">The sequence shown here is derived from an EMBL/GenBank/DDBJ whole genome shotgun (WGS) entry which is preliminary data.</text>
</comment>
<dbReference type="InterPro" id="IPR005174">
    <property type="entry name" value="KIB1-4_b-propeller"/>
</dbReference>
<organism evidence="2 3">
    <name type="scientific">Lupinus albus</name>
    <name type="common">White lupine</name>
    <name type="synonym">Lupinus termis</name>
    <dbReference type="NCBI Taxonomy" id="3870"/>
    <lineage>
        <taxon>Eukaryota</taxon>
        <taxon>Viridiplantae</taxon>
        <taxon>Streptophyta</taxon>
        <taxon>Embryophyta</taxon>
        <taxon>Tracheophyta</taxon>
        <taxon>Spermatophyta</taxon>
        <taxon>Magnoliopsida</taxon>
        <taxon>eudicotyledons</taxon>
        <taxon>Gunneridae</taxon>
        <taxon>Pentapetalae</taxon>
        <taxon>rosids</taxon>
        <taxon>fabids</taxon>
        <taxon>Fabales</taxon>
        <taxon>Fabaceae</taxon>
        <taxon>Papilionoideae</taxon>
        <taxon>50 kb inversion clade</taxon>
        <taxon>genistoids sensu lato</taxon>
        <taxon>core genistoids</taxon>
        <taxon>Genisteae</taxon>
        <taxon>Lupinus</taxon>
    </lineage>
</organism>
<keyword evidence="3" id="KW-1185">Reference proteome</keyword>